<dbReference type="AlphaFoldDB" id="A0A914RRF0"/>
<evidence type="ECO:0000313" key="1">
    <source>
        <dbReference type="Proteomes" id="UP000887564"/>
    </source>
</evidence>
<name>A0A914RRF0_PAREQ</name>
<keyword evidence="1" id="KW-1185">Reference proteome</keyword>
<dbReference type="WBParaSite" id="PEQ_0000451901-mRNA-1">
    <property type="protein sequence ID" value="PEQ_0000451901-mRNA-1"/>
    <property type="gene ID" value="PEQ_0000451901"/>
</dbReference>
<organism evidence="1 2">
    <name type="scientific">Parascaris equorum</name>
    <name type="common">Equine roundworm</name>
    <dbReference type="NCBI Taxonomy" id="6256"/>
    <lineage>
        <taxon>Eukaryota</taxon>
        <taxon>Metazoa</taxon>
        <taxon>Ecdysozoa</taxon>
        <taxon>Nematoda</taxon>
        <taxon>Chromadorea</taxon>
        <taxon>Rhabditida</taxon>
        <taxon>Spirurina</taxon>
        <taxon>Ascaridomorpha</taxon>
        <taxon>Ascaridoidea</taxon>
        <taxon>Ascarididae</taxon>
        <taxon>Parascaris</taxon>
    </lineage>
</organism>
<accession>A0A914RRF0</accession>
<evidence type="ECO:0000313" key="2">
    <source>
        <dbReference type="WBParaSite" id="PEQ_0000451901-mRNA-1"/>
    </source>
</evidence>
<sequence>MAPPKARLRMMVCDLQGRVIVDSKLRNSQPWPLHIADLESWSSADRWLSEHFSSRDLNEGTFELQRKSANTSIKLKYSWKRVS</sequence>
<protein>
    <submittedName>
        <fullName evidence="2">Uncharacterized protein</fullName>
    </submittedName>
</protein>
<proteinExistence type="predicted"/>
<reference evidence="2" key="1">
    <citation type="submission" date="2022-11" db="UniProtKB">
        <authorList>
            <consortium name="WormBaseParasite"/>
        </authorList>
    </citation>
    <scope>IDENTIFICATION</scope>
</reference>
<dbReference type="Proteomes" id="UP000887564">
    <property type="component" value="Unplaced"/>
</dbReference>